<evidence type="ECO:0000313" key="4">
    <source>
        <dbReference type="Proteomes" id="UP001162156"/>
    </source>
</evidence>
<dbReference type="InterPro" id="IPR036188">
    <property type="entry name" value="FAD/NAD-bd_sf"/>
</dbReference>
<dbReference type="GO" id="GO:0016614">
    <property type="term" value="F:oxidoreductase activity, acting on CH-OH group of donors"/>
    <property type="evidence" value="ECO:0007669"/>
    <property type="project" value="InterPro"/>
</dbReference>
<dbReference type="SUPFAM" id="SSF54373">
    <property type="entry name" value="FAD-linked reductases, C-terminal domain"/>
    <property type="match status" value="1"/>
</dbReference>
<dbReference type="EMBL" id="JANEYF010004391">
    <property type="protein sequence ID" value="KAJ8931347.1"/>
    <property type="molecule type" value="Genomic_DNA"/>
</dbReference>
<gene>
    <name evidence="3" type="ORF">NQ314_015756</name>
</gene>
<comment type="caution">
    <text evidence="3">The sequence shown here is derived from an EMBL/GenBank/DDBJ whole genome shotgun (WGS) entry which is preliminary data.</text>
</comment>
<accession>A0AAV8WYQ3</accession>
<dbReference type="Pfam" id="PF05199">
    <property type="entry name" value="GMC_oxred_C"/>
    <property type="match status" value="1"/>
</dbReference>
<evidence type="ECO:0000256" key="1">
    <source>
        <dbReference type="ARBA" id="ARBA00010790"/>
    </source>
</evidence>
<feature type="domain" description="Glucose-methanol-choline oxidoreductase C-terminal" evidence="2">
    <location>
        <begin position="116"/>
        <end position="220"/>
    </location>
</feature>
<feature type="non-terminal residue" evidence="3">
    <location>
        <position position="220"/>
    </location>
</feature>
<evidence type="ECO:0000259" key="2">
    <source>
        <dbReference type="Pfam" id="PF05199"/>
    </source>
</evidence>
<protein>
    <recommendedName>
        <fullName evidence="2">Glucose-methanol-choline oxidoreductase C-terminal domain-containing protein</fullName>
    </recommendedName>
</protein>
<dbReference type="PANTHER" id="PTHR11552">
    <property type="entry name" value="GLUCOSE-METHANOL-CHOLINE GMC OXIDOREDUCTASE"/>
    <property type="match status" value="1"/>
</dbReference>
<sequence>MLSHTGSRSNGGATYLFEPTEEYKDKICSFQLPKIFSTETINDFAEKKEGPMYWLPECESDDWPDIQFFLTAYADNTDGGMFGKKAAGITDEYYTAVYEEILYKEAFNILCLLLRPKSRGRIMLKDKSPYTKVLIYPNYFDDPQDLNVMVEGAKIGYKLAMSNVMKAYNTTFNKYRIPGCQHLPLLSDEYWACQAQHYTLTIYHPVGTAKMGPDTDPDAV</sequence>
<dbReference type="Proteomes" id="UP001162156">
    <property type="component" value="Unassembled WGS sequence"/>
</dbReference>
<dbReference type="AlphaFoldDB" id="A0AAV8WYQ3"/>
<proteinExistence type="inferred from homology"/>
<name>A0AAV8WYQ3_9CUCU</name>
<dbReference type="GO" id="GO:0050660">
    <property type="term" value="F:flavin adenine dinucleotide binding"/>
    <property type="evidence" value="ECO:0007669"/>
    <property type="project" value="InterPro"/>
</dbReference>
<evidence type="ECO:0000313" key="3">
    <source>
        <dbReference type="EMBL" id="KAJ8931347.1"/>
    </source>
</evidence>
<reference evidence="3" key="1">
    <citation type="journal article" date="2023" name="Insect Mol. Biol.">
        <title>Genome sequencing provides insights into the evolution of gene families encoding plant cell wall-degrading enzymes in longhorned beetles.</title>
        <authorList>
            <person name="Shin N.R."/>
            <person name="Okamura Y."/>
            <person name="Kirsch R."/>
            <person name="Pauchet Y."/>
        </authorList>
    </citation>
    <scope>NUCLEOTIDE SEQUENCE</scope>
    <source>
        <strain evidence="3">RBIC_L_NR</strain>
    </source>
</reference>
<organism evidence="3 4">
    <name type="scientific">Rhamnusium bicolor</name>
    <dbReference type="NCBI Taxonomy" id="1586634"/>
    <lineage>
        <taxon>Eukaryota</taxon>
        <taxon>Metazoa</taxon>
        <taxon>Ecdysozoa</taxon>
        <taxon>Arthropoda</taxon>
        <taxon>Hexapoda</taxon>
        <taxon>Insecta</taxon>
        <taxon>Pterygota</taxon>
        <taxon>Neoptera</taxon>
        <taxon>Endopterygota</taxon>
        <taxon>Coleoptera</taxon>
        <taxon>Polyphaga</taxon>
        <taxon>Cucujiformia</taxon>
        <taxon>Chrysomeloidea</taxon>
        <taxon>Cerambycidae</taxon>
        <taxon>Lepturinae</taxon>
        <taxon>Rhagiini</taxon>
        <taxon>Rhamnusium</taxon>
    </lineage>
</organism>
<dbReference type="Gene3D" id="3.30.560.10">
    <property type="entry name" value="Glucose Oxidase, domain 3"/>
    <property type="match status" value="1"/>
</dbReference>
<dbReference type="InterPro" id="IPR007867">
    <property type="entry name" value="GMC_OxRtase_C"/>
</dbReference>
<comment type="similarity">
    <text evidence="1">Belongs to the GMC oxidoreductase family.</text>
</comment>
<dbReference type="Gene3D" id="3.50.50.60">
    <property type="entry name" value="FAD/NAD(P)-binding domain"/>
    <property type="match status" value="1"/>
</dbReference>
<dbReference type="InterPro" id="IPR012132">
    <property type="entry name" value="GMC_OxRdtase"/>
</dbReference>
<dbReference type="PANTHER" id="PTHR11552:SF227">
    <property type="entry name" value="GLUCOSE DEHYDROGENASE [FAD, QUINONE]-LIKE PROTEIN"/>
    <property type="match status" value="1"/>
</dbReference>
<keyword evidence="4" id="KW-1185">Reference proteome</keyword>